<dbReference type="AlphaFoldDB" id="A0A0E9QD18"/>
<name>A0A0E9QD18_ANGAN</name>
<feature type="transmembrane region" description="Helical" evidence="1">
    <location>
        <begin position="12"/>
        <end position="36"/>
    </location>
</feature>
<proteinExistence type="predicted"/>
<dbReference type="EMBL" id="GBXM01094185">
    <property type="protein sequence ID" value="JAH14392.1"/>
    <property type="molecule type" value="Transcribed_RNA"/>
</dbReference>
<protein>
    <submittedName>
        <fullName evidence="2">Uncharacterized protein</fullName>
    </submittedName>
</protein>
<sequence length="38" mass="4521">MYKKKNPFMTLIQFLNSLCINILFTSVCYVPFLYLISI</sequence>
<keyword evidence="1" id="KW-1133">Transmembrane helix</keyword>
<accession>A0A0E9QD18</accession>
<evidence type="ECO:0000256" key="1">
    <source>
        <dbReference type="SAM" id="Phobius"/>
    </source>
</evidence>
<organism evidence="2">
    <name type="scientific">Anguilla anguilla</name>
    <name type="common">European freshwater eel</name>
    <name type="synonym">Muraena anguilla</name>
    <dbReference type="NCBI Taxonomy" id="7936"/>
    <lineage>
        <taxon>Eukaryota</taxon>
        <taxon>Metazoa</taxon>
        <taxon>Chordata</taxon>
        <taxon>Craniata</taxon>
        <taxon>Vertebrata</taxon>
        <taxon>Euteleostomi</taxon>
        <taxon>Actinopterygii</taxon>
        <taxon>Neopterygii</taxon>
        <taxon>Teleostei</taxon>
        <taxon>Anguilliformes</taxon>
        <taxon>Anguillidae</taxon>
        <taxon>Anguilla</taxon>
    </lineage>
</organism>
<keyword evidence="1" id="KW-0472">Membrane</keyword>
<keyword evidence="1" id="KW-0812">Transmembrane</keyword>
<reference evidence="2" key="2">
    <citation type="journal article" date="2015" name="Fish Shellfish Immunol.">
        <title>Early steps in the European eel (Anguilla anguilla)-Vibrio vulnificus interaction in the gills: Role of the RtxA13 toxin.</title>
        <authorList>
            <person name="Callol A."/>
            <person name="Pajuelo D."/>
            <person name="Ebbesson L."/>
            <person name="Teles M."/>
            <person name="MacKenzie S."/>
            <person name="Amaro C."/>
        </authorList>
    </citation>
    <scope>NUCLEOTIDE SEQUENCE</scope>
</reference>
<evidence type="ECO:0000313" key="2">
    <source>
        <dbReference type="EMBL" id="JAH14392.1"/>
    </source>
</evidence>
<reference evidence="2" key="1">
    <citation type="submission" date="2014-11" db="EMBL/GenBank/DDBJ databases">
        <authorList>
            <person name="Amaro Gonzalez C."/>
        </authorList>
    </citation>
    <scope>NUCLEOTIDE SEQUENCE</scope>
</reference>